<keyword evidence="3" id="KW-1185">Reference proteome</keyword>
<dbReference type="Proteomes" id="UP000366872">
    <property type="component" value="Unassembled WGS sequence"/>
</dbReference>
<evidence type="ECO:0000256" key="1">
    <source>
        <dbReference type="SAM" id="SignalP"/>
    </source>
</evidence>
<feature type="signal peptide" evidence="1">
    <location>
        <begin position="1"/>
        <end position="17"/>
    </location>
</feature>
<dbReference type="RefSeq" id="WP_136077300.1">
    <property type="nucleotide sequence ID" value="NZ_CAAHFG010000001.1"/>
</dbReference>
<feature type="chain" id="PRO_5025675738" description="SLA1 homology domain-containing protein" evidence="1">
    <location>
        <begin position="18"/>
        <end position="242"/>
    </location>
</feature>
<accession>A0A6C2TVB2</accession>
<dbReference type="EMBL" id="CAAHFG010000001">
    <property type="protein sequence ID" value="VGO11549.1"/>
    <property type="molecule type" value="Genomic_DNA"/>
</dbReference>
<evidence type="ECO:0000313" key="2">
    <source>
        <dbReference type="EMBL" id="VGO11549.1"/>
    </source>
</evidence>
<proteinExistence type="predicted"/>
<name>A0A6C2TVB2_PONDE</name>
<reference evidence="2 3" key="1">
    <citation type="submission" date="2019-04" db="EMBL/GenBank/DDBJ databases">
        <authorList>
            <person name="Van Vliet M D."/>
        </authorList>
    </citation>
    <scope>NUCLEOTIDE SEQUENCE [LARGE SCALE GENOMIC DNA]</scope>
    <source>
        <strain evidence="2 3">F1</strain>
    </source>
</reference>
<evidence type="ECO:0008006" key="4">
    <source>
        <dbReference type="Google" id="ProtNLM"/>
    </source>
</evidence>
<protein>
    <recommendedName>
        <fullName evidence="4">SLA1 homology domain-containing protein</fullName>
    </recommendedName>
</protein>
<evidence type="ECO:0000313" key="3">
    <source>
        <dbReference type="Proteomes" id="UP000366872"/>
    </source>
</evidence>
<dbReference type="AlphaFoldDB" id="A0A6C2TVB2"/>
<keyword evidence="1" id="KW-0732">Signal</keyword>
<gene>
    <name evidence="2" type="ORF">PDESU_00094</name>
</gene>
<sequence>MKVAVLLVLALALSSFGDGEYRTFTDQDGREIKAKLIKVDTRSGKITVERDDRRKVTVPANIFSEADQAYIKEWLAAQNFLSNSKLRVNVDKRKGTAGETSETKRAKSPCFYEIQLDNKSGAPFEGIWIEYCMYMNTENLAGGADKLTVETGKSKVLRLPVRGKHLETTKEIKLFRYYQAQLETTYYSDGTVDRNTSYNKMSEDNMEGIRVRVYLKTPAGNTFMREICDPSSVEKEYTWKRH</sequence>
<dbReference type="Gene3D" id="2.30.30.700">
    <property type="entry name" value="SLA1 homology domain 1"/>
    <property type="match status" value="1"/>
</dbReference>
<organism evidence="2 3">
    <name type="scientific">Pontiella desulfatans</name>
    <dbReference type="NCBI Taxonomy" id="2750659"/>
    <lineage>
        <taxon>Bacteria</taxon>
        <taxon>Pseudomonadati</taxon>
        <taxon>Kiritimatiellota</taxon>
        <taxon>Kiritimatiellia</taxon>
        <taxon>Kiritimatiellales</taxon>
        <taxon>Pontiellaceae</taxon>
        <taxon>Pontiella</taxon>
    </lineage>
</organism>